<sequence length="130" mass="15215">MQLSFKDKQFISEALDYWKHNAPSSSVKRRRSYSSIPLKMIIEALDYRIEAYQEILKNQEDLDEDEASDIGNDCAFLKALRKDLAKVWKLGKRRIGTVSYSRTKKAGKMRRTNEKDSNHYFLQSVGRDFS</sequence>
<reference evidence="1 2" key="1">
    <citation type="submission" date="2024-09" db="EMBL/GenBank/DDBJ databases">
        <title>Floridaenema gen nov. (Aerosakkonemataceae, Aerosakkonematales ord. nov., Cyanobacteria) from benthic tropical and subtropical fresh waters, with the description of four new species.</title>
        <authorList>
            <person name="Moretto J.A."/>
            <person name="Berthold D.E."/>
            <person name="Lefler F.W."/>
            <person name="Huang I.-S."/>
            <person name="Laughinghouse H. IV."/>
        </authorList>
    </citation>
    <scope>NUCLEOTIDE SEQUENCE [LARGE SCALE GENOMIC DNA]</scope>
    <source>
        <strain evidence="1 2">BLCC-F154</strain>
    </source>
</reference>
<evidence type="ECO:0000313" key="2">
    <source>
        <dbReference type="Proteomes" id="UP001576776"/>
    </source>
</evidence>
<protein>
    <submittedName>
        <fullName evidence="1">Uncharacterized protein</fullName>
    </submittedName>
</protein>
<evidence type="ECO:0000313" key="1">
    <source>
        <dbReference type="EMBL" id="MFB2938820.1"/>
    </source>
</evidence>
<name>A0ABV4YLU6_9CYAN</name>
<dbReference type="RefSeq" id="WP_413260295.1">
    <property type="nucleotide sequence ID" value="NZ_JBHFNS010000092.1"/>
</dbReference>
<accession>A0ABV4YLU6</accession>
<dbReference type="Proteomes" id="UP001576776">
    <property type="component" value="Unassembled WGS sequence"/>
</dbReference>
<keyword evidence="2" id="KW-1185">Reference proteome</keyword>
<organism evidence="1 2">
    <name type="scientific">Floridaenema fluviatile BLCC-F154</name>
    <dbReference type="NCBI Taxonomy" id="3153640"/>
    <lineage>
        <taxon>Bacteria</taxon>
        <taxon>Bacillati</taxon>
        <taxon>Cyanobacteriota</taxon>
        <taxon>Cyanophyceae</taxon>
        <taxon>Oscillatoriophycideae</taxon>
        <taxon>Aerosakkonematales</taxon>
        <taxon>Aerosakkonemataceae</taxon>
        <taxon>Floridanema</taxon>
        <taxon>Floridanema fluviatile</taxon>
    </lineage>
</organism>
<gene>
    <name evidence="1" type="ORF">ACE1B6_26505</name>
</gene>
<dbReference type="EMBL" id="JBHFNS010000092">
    <property type="protein sequence ID" value="MFB2938820.1"/>
    <property type="molecule type" value="Genomic_DNA"/>
</dbReference>
<comment type="caution">
    <text evidence="1">The sequence shown here is derived from an EMBL/GenBank/DDBJ whole genome shotgun (WGS) entry which is preliminary data.</text>
</comment>
<proteinExistence type="predicted"/>